<reference evidence="4" key="1">
    <citation type="journal article" date="2019" name="Int. J. Syst. Evol. Microbiol.">
        <title>The Global Catalogue of Microorganisms (GCM) 10K type strain sequencing project: providing services to taxonomists for standard genome sequencing and annotation.</title>
        <authorList>
            <consortium name="The Broad Institute Genomics Platform"/>
            <consortium name="The Broad Institute Genome Sequencing Center for Infectious Disease"/>
            <person name="Wu L."/>
            <person name="Ma J."/>
        </authorList>
    </citation>
    <scope>NUCLEOTIDE SEQUENCE [LARGE SCALE GENOMIC DNA]</scope>
    <source>
        <strain evidence="4">CCUG 54523</strain>
    </source>
</reference>
<feature type="region of interest" description="Disordered" evidence="1">
    <location>
        <begin position="48"/>
        <end position="93"/>
    </location>
</feature>
<organism evidence="3 4">
    <name type="scientific">Microbacterium insulae</name>
    <dbReference type="NCBI Taxonomy" id="483014"/>
    <lineage>
        <taxon>Bacteria</taxon>
        <taxon>Bacillati</taxon>
        <taxon>Actinomycetota</taxon>
        <taxon>Actinomycetes</taxon>
        <taxon>Micrococcales</taxon>
        <taxon>Microbacteriaceae</taxon>
        <taxon>Microbacterium</taxon>
    </lineage>
</organism>
<feature type="compositionally biased region" description="Low complexity" evidence="1">
    <location>
        <begin position="74"/>
        <end position="93"/>
    </location>
</feature>
<gene>
    <name evidence="3" type="ORF">ACFQ0P_08625</name>
</gene>
<dbReference type="RefSeq" id="WP_204978296.1">
    <property type="nucleotide sequence ID" value="NZ_JBHTII010000001.1"/>
</dbReference>
<feature type="transmembrane region" description="Helical" evidence="2">
    <location>
        <begin position="27"/>
        <end position="45"/>
    </location>
</feature>
<evidence type="ECO:0000313" key="3">
    <source>
        <dbReference type="EMBL" id="MFD0790461.1"/>
    </source>
</evidence>
<keyword evidence="2" id="KW-0812">Transmembrane</keyword>
<keyword evidence="2" id="KW-1133">Transmembrane helix</keyword>
<evidence type="ECO:0000256" key="1">
    <source>
        <dbReference type="SAM" id="MobiDB-lite"/>
    </source>
</evidence>
<sequence length="93" mass="9065">MSDTFSVVLRLLLETMAGAAFREPSALVVAAAVFAAVAVLALSLAGSGASAPATGTSPHPMRGIDVSTLLTQSDPDAAGHARPRAPGAAAPAA</sequence>
<keyword evidence="2" id="KW-0472">Membrane</keyword>
<accession>A0ABW3AIM5</accession>
<protein>
    <submittedName>
        <fullName evidence="3">DUF6412 domain-containing protein</fullName>
    </submittedName>
</protein>
<dbReference type="Pfam" id="PF19950">
    <property type="entry name" value="DUF6412"/>
    <property type="match status" value="1"/>
</dbReference>
<dbReference type="Proteomes" id="UP001597055">
    <property type="component" value="Unassembled WGS sequence"/>
</dbReference>
<dbReference type="EMBL" id="JBHTII010000001">
    <property type="protein sequence ID" value="MFD0790461.1"/>
    <property type="molecule type" value="Genomic_DNA"/>
</dbReference>
<name>A0ABW3AIM5_9MICO</name>
<evidence type="ECO:0000256" key="2">
    <source>
        <dbReference type="SAM" id="Phobius"/>
    </source>
</evidence>
<evidence type="ECO:0000313" key="4">
    <source>
        <dbReference type="Proteomes" id="UP001597055"/>
    </source>
</evidence>
<dbReference type="InterPro" id="IPR045635">
    <property type="entry name" value="DUF6412"/>
</dbReference>
<comment type="caution">
    <text evidence="3">The sequence shown here is derived from an EMBL/GenBank/DDBJ whole genome shotgun (WGS) entry which is preliminary data.</text>
</comment>
<proteinExistence type="predicted"/>
<keyword evidence="4" id="KW-1185">Reference proteome</keyword>